<evidence type="ECO:0000259" key="1">
    <source>
        <dbReference type="Pfam" id="PF05050"/>
    </source>
</evidence>
<organism evidence="2 3">
    <name type="scientific">Streptomyces ipomoeae</name>
    <dbReference type="NCBI Taxonomy" id="103232"/>
    <lineage>
        <taxon>Bacteria</taxon>
        <taxon>Bacillati</taxon>
        <taxon>Actinomycetota</taxon>
        <taxon>Actinomycetes</taxon>
        <taxon>Kitasatosporales</taxon>
        <taxon>Streptomycetaceae</taxon>
        <taxon>Streptomyces</taxon>
    </lineage>
</organism>
<dbReference type="Gene3D" id="3.40.50.150">
    <property type="entry name" value="Vaccinia Virus protein VP39"/>
    <property type="match status" value="1"/>
</dbReference>
<keyword evidence="2" id="KW-0489">Methyltransferase</keyword>
<dbReference type="PANTHER" id="PTHR36973:SF4">
    <property type="entry name" value="NODULATION PROTEIN"/>
    <property type="match status" value="1"/>
</dbReference>
<dbReference type="EMBL" id="SPAZ01000233">
    <property type="protein sequence ID" value="TQE26843.1"/>
    <property type="molecule type" value="Genomic_DNA"/>
</dbReference>
<reference evidence="2 3" key="1">
    <citation type="submission" date="2019-03" db="EMBL/GenBank/DDBJ databases">
        <title>Comparative genomic analyses of the sweetpotato soil rot pathogen, Streptomyces ipomoeae.</title>
        <authorList>
            <person name="Ruschel Soares N."/>
            <person name="Badger J.H."/>
            <person name="Huguet-Tapia J.C."/>
            <person name="Clark C.A."/>
            <person name="Pettis G.S."/>
        </authorList>
    </citation>
    <scope>NUCLEOTIDE SEQUENCE [LARGE SCALE GENOMIC DNA]</scope>
    <source>
        <strain evidence="2 3">88-35</strain>
    </source>
</reference>
<gene>
    <name evidence="2" type="ORF">Sipo8835_28505</name>
</gene>
<feature type="domain" description="Methyltransferase FkbM" evidence="1">
    <location>
        <begin position="139"/>
        <end position="308"/>
    </location>
</feature>
<dbReference type="InterPro" id="IPR006342">
    <property type="entry name" value="FkbM_mtfrase"/>
</dbReference>
<sequence length="338" mass="37422">MATLYRKLLRFLPRLGLQVTDLGPGTAAVSRRGARTAIPLTTGADLLVRTMDRYVVSRPAKDMWLVLGARSPAFPRPSGTARPSDDWKAVRLGDSGAYLLVNKDAAADERRTQLAAAEYLCAQHVAAMLETYGVNCVFDVGANAGQYGRRLRSHGYTGRIVSFEPTEEAFARLQRTAENDPDWQVHRMGLGREDTVAEIHTGWNSMNSLLSPSDYGRDRYRRFARTRTEQIEIRRLDGLLDRAFDGIAFPRPYLKMDTQGYDLEVFAGAGKHVDDFVGLQSEVAALQLYEGSPTMGEALAEYEASGFRITGMYPVTRDPATGHVVEFDCVMMRGDAVG</sequence>
<dbReference type="SUPFAM" id="SSF53335">
    <property type="entry name" value="S-adenosyl-L-methionine-dependent methyltransferases"/>
    <property type="match status" value="1"/>
</dbReference>
<dbReference type="AlphaFoldDB" id="A0AAE8VYD7"/>
<dbReference type="GO" id="GO:0008171">
    <property type="term" value="F:O-methyltransferase activity"/>
    <property type="evidence" value="ECO:0007669"/>
    <property type="project" value="TreeGrafter"/>
</dbReference>
<dbReference type="GO" id="GO:0032259">
    <property type="term" value="P:methylation"/>
    <property type="evidence" value="ECO:0007669"/>
    <property type="project" value="UniProtKB-KW"/>
</dbReference>
<dbReference type="InterPro" id="IPR029063">
    <property type="entry name" value="SAM-dependent_MTases_sf"/>
</dbReference>
<name>A0AAE8VYD7_9ACTN</name>
<evidence type="ECO:0000313" key="2">
    <source>
        <dbReference type="EMBL" id="TQE26843.1"/>
    </source>
</evidence>
<comment type="caution">
    <text evidence="2">The sequence shown here is derived from an EMBL/GenBank/DDBJ whole genome shotgun (WGS) entry which is preliminary data.</text>
</comment>
<dbReference type="NCBIfam" id="TIGR01444">
    <property type="entry name" value="fkbM_fam"/>
    <property type="match status" value="1"/>
</dbReference>
<protein>
    <submittedName>
        <fullName evidence="2">FkbM family methyltransferase</fullName>
    </submittedName>
</protein>
<dbReference type="Proteomes" id="UP000318720">
    <property type="component" value="Unassembled WGS sequence"/>
</dbReference>
<evidence type="ECO:0000313" key="3">
    <source>
        <dbReference type="Proteomes" id="UP000318720"/>
    </source>
</evidence>
<dbReference type="Pfam" id="PF05050">
    <property type="entry name" value="Methyltransf_21"/>
    <property type="match status" value="1"/>
</dbReference>
<accession>A0AAE8VYD7</accession>
<dbReference type="PANTHER" id="PTHR36973">
    <property type="entry name" value="SLL1456 PROTEIN-RELATED"/>
    <property type="match status" value="1"/>
</dbReference>
<dbReference type="InterPro" id="IPR053188">
    <property type="entry name" value="FkbM_Methyltransferase"/>
</dbReference>
<proteinExistence type="predicted"/>
<keyword evidence="2" id="KW-0808">Transferase</keyword>